<gene>
    <name evidence="1" type="ORF">ACFQMH_25180</name>
</gene>
<dbReference type="Proteomes" id="UP001596409">
    <property type="component" value="Unassembled WGS sequence"/>
</dbReference>
<reference evidence="2" key="1">
    <citation type="journal article" date="2019" name="Int. J. Syst. Evol. Microbiol.">
        <title>The Global Catalogue of Microorganisms (GCM) 10K type strain sequencing project: providing services to taxonomists for standard genome sequencing and annotation.</title>
        <authorList>
            <consortium name="The Broad Institute Genomics Platform"/>
            <consortium name="The Broad Institute Genome Sequencing Center for Infectious Disease"/>
            <person name="Wu L."/>
            <person name="Ma J."/>
        </authorList>
    </citation>
    <scope>NUCLEOTIDE SEQUENCE [LARGE SCALE GENOMIC DNA]</scope>
    <source>
        <strain evidence="2">JCM 4855</strain>
    </source>
</reference>
<sequence length="120" mass="12598">MSQQAQSVQDLFDHALLGWMRDAEATDGETWTAFSERAAAEPTASLGRGRDAAVVTSGGLPTALCSALLSLPREGVVSLNRVTVDASVTALAAGASGTTPLTFDDHAHLVGDRSHMRTYR</sequence>
<organism evidence="1 2">
    <name type="scientific">Streptomyces viridiviolaceus</name>
    <dbReference type="NCBI Taxonomy" id="68282"/>
    <lineage>
        <taxon>Bacteria</taxon>
        <taxon>Bacillati</taxon>
        <taxon>Actinomycetota</taxon>
        <taxon>Actinomycetes</taxon>
        <taxon>Kitasatosporales</taxon>
        <taxon>Streptomycetaceae</taxon>
        <taxon>Streptomyces</taxon>
    </lineage>
</organism>
<evidence type="ECO:0000313" key="1">
    <source>
        <dbReference type="EMBL" id="MFC7014937.1"/>
    </source>
</evidence>
<dbReference type="RefSeq" id="WP_189875280.1">
    <property type="nucleotide sequence ID" value="NZ_BMWA01000016.1"/>
</dbReference>
<protein>
    <submittedName>
        <fullName evidence="1">Uncharacterized protein</fullName>
    </submittedName>
</protein>
<proteinExistence type="predicted"/>
<accession>A0ABW2E7Y8</accession>
<comment type="caution">
    <text evidence="1">The sequence shown here is derived from an EMBL/GenBank/DDBJ whole genome shotgun (WGS) entry which is preliminary data.</text>
</comment>
<dbReference type="InterPro" id="IPR029033">
    <property type="entry name" value="His_PPase_superfam"/>
</dbReference>
<keyword evidence="2" id="KW-1185">Reference proteome</keyword>
<evidence type="ECO:0000313" key="2">
    <source>
        <dbReference type="Proteomes" id="UP001596409"/>
    </source>
</evidence>
<dbReference type="Gene3D" id="3.40.50.1240">
    <property type="entry name" value="Phosphoglycerate mutase-like"/>
    <property type="match status" value="1"/>
</dbReference>
<dbReference type="EMBL" id="JBHSYM010000057">
    <property type="protein sequence ID" value="MFC7014937.1"/>
    <property type="molecule type" value="Genomic_DNA"/>
</dbReference>
<name>A0ABW2E7Y8_9ACTN</name>
<dbReference type="SUPFAM" id="SSF53254">
    <property type="entry name" value="Phosphoglycerate mutase-like"/>
    <property type="match status" value="1"/>
</dbReference>